<dbReference type="AlphaFoldDB" id="A0A2N3PYL8"/>
<dbReference type="NCBIfam" id="TIGR01845">
    <property type="entry name" value="outer_NodT"/>
    <property type="match status" value="1"/>
</dbReference>
<feature type="coiled-coil region" evidence="3">
    <location>
        <begin position="63"/>
        <end position="97"/>
    </location>
</feature>
<accession>A0A2N3PYL8</accession>
<proteinExistence type="inferred from homology"/>
<keyword evidence="2" id="KW-0472">Membrane</keyword>
<keyword evidence="2" id="KW-0812">Transmembrane</keyword>
<dbReference type="InterPro" id="IPR010131">
    <property type="entry name" value="MdtP/NodT-like"/>
</dbReference>
<dbReference type="PANTHER" id="PTHR30203:SF33">
    <property type="entry name" value="BLR4455 PROTEIN"/>
    <property type="match status" value="1"/>
</dbReference>
<dbReference type="PANTHER" id="PTHR30203">
    <property type="entry name" value="OUTER MEMBRANE CATION EFFLUX PROTEIN"/>
    <property type="match status" value="1"/>
</dbReference>
<dbReference type="RefSeq" id="WP_101249506.1">
    <property type="nucleotide sequence ID" value="NZ_PIUM01000004.1"/>
</dbReference>
<comment type="caution">
    <text evidence="4">The sequence shown here is derived from an EMBL/GenBank/DDBJ whole genome shotgun (WGS) entry which is preliminary data.</text>
</comment>
<evidence type="ECO:0000256" key="2">
    <source>
        <dbReference type="RuleBase" id="RU362097"/>
    </source>
</evidence>
<keyword evidence="5" id="KW-1185">Reference proteome</keyword>
<evidence type="ECO:0000313" key="5">
    <source>
        <dbReference type="Proteomes" id="UP000233293"/>
    </source>
</evidence>
<dbReference type="PROSITE" id="PS51257">
    <property type="entry name" value="PROKAR_LIPOPROTEIN"/>
    <property type="match status" value="1"/>
</dbReference>
<dbReference type="Gene3D" id="1.20.1600.10">
    <property type="entry name" value="Outer membrane efflux proteins (OEP)"/>
    <property type="match status" value="1"/>
</dbReference>
<reference evidence="5" key="1">
    <citation type="submission" date="2017-12" db="EMBL/GenBank/DDBJ databases">
        <title>Draft genome sequence of Telmatospirillum siberiense 26-4b1T, an acidotolerant peatland alphaproteobacterium potentially involved in sulfur cycling.</title>
        <authorList>
            <person name="Hausmann B."/>
            <person name="Pjevac P."/>
            <person name="Schreck K."/>
            <person name="Herbold C.W."/>
            <person name="Daims H."/>
            <person name="Wagner M."/>
            <person name="Pester M."/>
            <person name="Loy A."/>
        </authorList>
    </citation>
    <scope>NUCLEOTIDE SEQUENCE [LARGE SCALE GENOMIC DNA]</scope>
    <source>
        <strain evidence="5">26-4b1</strain>
    </source>
</reference>
<dbReference type="EMBL" id="PIUM01000004">
    <property type="protein sequence ID" value="PKU25451.1"/>
    <property type="molecule type" value="Genomic_DNA"/>
</dbReference>
<comment type="similarity">
    <text evidence="1 2">Belongs to the outer membrane factor (OMF) (TC 1.B.17) family.</text>
</comment>
<evidence type="ECO:0000256" key="3">
    <source>
        <dbReference type="SAM" id="Coils"/>
    </source>
</evidence>
<dbReference type="OrthoDB" id="9783100at2"/>
<name>A0A2N3PYL8_9PROT</name>
<dbReference type="Pfam" id="PF02321">
    <property type="entry name" value="OEP"/>
    <property type="match status" value="2"/>
</dbReference>
<dbReference type="Proteomes" id="UP000233293">
    <property type="component" value="Unassembled WGS sequence"/>
</dbReference>
<dbReference type="SUPFAM" id="SSF56954">
    <property type="entry name" value="Outer membrane efflux proteins (OEP)"/>
    <property type="match status" value="1"/>
</dbReference>
<comment type="subcellular location">
    <subcellularLocation>
        <location evidence="2">Cell membrane</location>
        <topology evidence="2">Lipid-anchor</topology>
    </subcellularLocation>
</comment>
<dbReference type="InterPro" id="IPR003423">
    <property type="entry name" value="OMP_efflux"/>
</dbReference>
<keyword evidence="2" id="KW-1134">Transmembrane beta strand</keyword>
<protein>
    <submittedName>
        <fullName evidence="4">RND transporter</fullName>
    </submittedName>
</protein>
<organism evidence="4 5">
    <name type="scientific">Telmatospirillum siberiense</name>
    <dbReference type="NCBI Taxonomy" id="382514"/>
    <lineage>
        <taxon>Bacteria</taxon>
        <taxon>Pseudomonadati</taxon>
        <taxon>Pseudomonadota</taxon>
        <taxon>Alphaproteobacteria</taxon>
        <taxon>Rhodospirillales</taxon>
        <taxon>Rhodospirillaceae</taxon>
        <taxon>Telmatospirillum</taxon>
    </lineage>
</organism>
<dbReference type="GO" id="GO:0015562">
    <property type="term" value="F:efflux transmembrane transporter activity"/>
    <property type="evidence" value="ECO:0007669"/>
    <property type="project" value="InterPro"/>
</dbReference>
<sequence>MMIRISPYLLPLLLAGCVVGPDYVPPSAPTPAVYKELQGWTPARPSDDIDRGAWWSVYQDPLLDELERQIDIGNQNLRAYEAAYRSARAVVDEARANYFPTVSASGSGQRQRTSSLIASSKSVQASASWDLDLWGKVRRQVESDQSAAEASAAELASIRLSAQGELATYYFELRYQDSLARLLTETVDAYQRSLSITRNQYTAGVASRSDVITAETQLKSTQASLIVTGVLRAQYEHAIAILIGKPPAELTISAGSLTAAVPDVPVQLPATLLQRRPDIAQAERTMQQENALIGVKTAAYYPDISLSADFGYSSATTALFKTSKQIWSLAASGSETLFDAGARGAAVEQAEATYDQAVANYRQTVLTAFQDVEDGLSGLRVLSDQAKMQAEAVAAAREAQRIALNEYKAGTANYTTVVTAQATALTNEQTALQIQQNLMTTSVSLIKALGGGWSVDSLREAAR</sequence>
<keyword evidence="2" id="KW-0449">Lipoprotein</keyword>
<dbReference type="GO" id="GO:0005886">
    <property type="term" value="C:plasma membrane"/>
    <property type="evidence" value="ECO:0007669"/>
    <property type="project" value="UniProtKB-SubCell"/>
</dbReference>
<evidence type="ECO:0000313" key="4">
    <source>
        <dbReference type="EMBL" id="PKU25451.1"/>
    </source>
</evidence>
<keyword evidence="2" id="KW-0564">Palmitate</keyword>
<gene>
    <name evidence="4" type="ORF">CWS72_05105</name>
</gene>
<dbReference type="Gene3D" id="2.20.200.10">
    <property type="entry name" value="Outer membrane efflux proteins (OEP)"/>
    <property type="match status" value="1"/>
</dbReference>
<keyword evidence="3" id="KW-0175">Coiled coil</keyword>
<evidence type="ECO:0000256" key="1">
    <source>
        <dbReference type="ARBA" id="ARBA00007613"/>
    </source>
</evidence>